<sequence>MGRKNISLSTGVCVNTCTLIYVTKQCRTEFECYDITDTDGATVYVCSREVDCLTDDAWFAANTILPTCNPHTLTCSADLTTTITTTVASKKGLVIVKTTVCEDKFVCGPNNYASLHTEIFLFQNMILK</sequence>
<accession>A0A0K0FQ03</accession>
<protein>
    <submittedName>
        <fullName evidence="2">Chitin-binding type-2 domain-containing protein</fullName>
    </submittedName>
</protein>
<name>A0A0K0FQ03_STRVS</name>
<organism evidence="1 2">
    <name type="scientific">Strongyloides venezuelensis</name>
    <name type="common">Threadworm</name>
    <dbReference type="NCBI Taxonomy" id="75913"/>
    <lineage>
        <taxon>Eukaryota</taxon>
        <taxon>Metazoa</taxon>
        <taxon>Ecdysozoa</taxon>
        <taxon>Nematoda</taxon>
        <taxon>Chromadorea</taxon>
        <taxon>Rhabditida</taxon>
        <taxon>Tylenchina</taxon>
        <taxon>Panagrolaimomorpha</taxon>
        <taxon>Strongyloidoidea</taxon>
        <taxon>Strongyloididae</taxon>
        <taxon>Strongyloides</taxon>
    </lineage>
</organism>
<dbReference type="STRING" id="75913.A0A0K0FQ03"/>
<dbReference type="AlphaFoldDB" id="A0A0K0FQ03"/>
<reference evidence="1" key="1">
    <citation type="submission" date="2014-07" db="EMBL/GenBank/DDBJ databases">
        <authorList>
            <person name="Martin A.A"/>
            <person name="De Silva N."/>
        </authorList>
    </citation>
    <scope>NUCLEOTIDE SEQUENCE</scope>
</reference>
<evidence type="ECO:0000313" key="2">
    <source>
        <dbReference type="WBParaSite" id="SVE_1148500.1"/>
    </source>
</evidence>
<proteinExistence type="predicted"/>
<keyword evidence="1" id="KW-1185">Reference proteome</keyword>
<dbReference type="Proteomes" id="UP000035680">
    <property type="component" value="Unassembled WGS sequence"/>
</dbReference>
<evidence type="ECO:0000313" key="1">
    <source>
        <dbReference type="Proteomes" id="UP000035680"/>
    </source>
</evidence>
<reference evidence="2" key="2">
    <citation type="submission" date="2015-08" db="UniProtKB">
        <authorList>
            <consortium name="WormBaseParasite"/>
        </authorList>
    </citation>
    <scope>IDENTIFICATION</scope>
</reference>
<dbReference type="WBParaSite" id="SVE_1148500.1">
    <property type="protein sequence ID" value="SVE_1148500.1"/>
    <property type="gene ID" value="SVE_1148500"/>
</dbReference>